<feature type="signal peptide" evidence="1">
    <location>
        <begin position="1"/>
        <end position="19"/>
    </location>
</feature>
<evidence type="ECO:0000256" key="1">
    <source>
        <dbReference type="SAM" id="SignalP"/>
    </source>
</evidence>
<protein>
    <submittedName>
        <fullName evidence="2">DUF1573 domain-containing protein</fullName>
    </submittedName>
</protein>
<keyword evidence="1" id="KW-0732">Signal</keyword>
<comment type="caution">
    <text evidence="2">The sequence shown here is derived from an EMBL/GenBank/DDBJ whole genome shotgun (WGS) entry which is preliminary data.</text>
</comment>
<proteinExistence type="predicted"/>
<accession>A0A4Y8AWL8</accession>
<dbReference type="InterPro" id="IPR013783">
    <property type="entry name" value="Ig-like_fold"/>
</dbReference>
<keyword evidence="3" id="KW-1185">Reference proteome</keyword>
<gene>
    <name evidence="2" type="ORF">E2488_03405</name>
</gene>
<feature type="chain" id="PRO_5021445559" evidence="1">
    <location>
        <begin position="20"/>
        <end position="149"/>
    </location>
</feature>
<dbReference type="Proteomes" id="UP000298517">
    <property type="component" value="Unassembled WGS sequence"/>
</dbReference>
<dbReference type="RefSeq" id="WP_134246916.1">
    <property type="nucleotide sequence ID" value="NZ_SNQI01000001.1"/>
</dbReference>
<sequence>MKKFVTLLFIGFVTFSINAQENKTNEVKVDPNAPVIEFETEVIDYGKIEQNADGVRVFKFKNTGKSPLIISRIQSSCGCTVPKKPKDPIMPGKDGEIEVKYATNRLGGFNKTITIFSNATEPSKRVRIKGIVLKPESAVVKQRSAVSSK</sequence>
<name>A0A4Y8AWL8_9FLAO</name>
<dbReference type="Gene3D" id="2.60.40.10">
    <property type="entry name" value="Immunoglobulins"/>
    <property type="match status" value="1"/>
</dbReference>
<evidence type="ECO:0000313" key="3">
    <source>
        <dbReference type="Proteomes" id="UP000298517"/>
    </source>
</evidence>
<dbReference type="PANTHER" id="PTHR37833">
    <property type="entry name" value="LIPOPROTEIN-RELATED"/>
    <property type="match status" value="1"/>
</dbReference>
<dbReference type="Pfam" id="PF07610">
    <property type="entry name" value="DUF1573"/>
    <property type="match status" value="1"/>
</dbReference>
<dbReference type="PANTHER" id="PTHR37833:SF1">
    <property type="entry name" value="SIGNAL PEPTIDE PROTEIN"/>
    <property type="match status" value="1"/>
</dbReference>
<reference evidence="2 3" key="1">
    <citation type="journal article" date="2011" name="J. Microbiol.">
        <title>Gramella jeungdoensis sp. nov., isolated from a solar saltern in Korea.</title>
        <authorList>
            <person name="Joung Y."/>
            <person name="Kim H."/>
            <person name="Jang T."/>
            <person name="Ahn T.S."/>
            <person name="Joh K."/>
        </authorList>
    </citation>
    <scope>NUCLEOTIDE SEQUENCE [LARGE SCALE GENOMIC DNA]</scope>
    <source>
        <strain evidence="2 3">KCTC 23123</strain>
    </source>
</reference>
<dbReference type="OrthoDB" id="826619at2"/>
<evidence type="ECO:0000313" key="2">
    <source>
        <dbReference type="EMBL" id="TEW76907.1"/>
    </source>
</evidence>
<dbReference type="AlphaFoldDB" id="A0A4Y8AWL8"/>
<dbReference type="EMBL" id="SNQI01000001">
    <property type="protein sequence ID" value="TEW76907.1"/>
    <property type="molecule type" value="Genomic_DNA"/>
</dbReference>
<dbReference type="InterPro" id="IPR011467">
    <property type="entry name" value="DUF1573"/>
</dbReference>
<organism evidence="2 3">
    <name type="scientific">Gramella jeungdoensis</name>
    <dbReference type="NCBI Taxonomy" id="708091"/>
    <lineage>
        <taxon>Bacteria</taxon>
        <taxon>Pseudomonadati</taxon>
        <taxon>Bacteroidota</taxon>
        <taxon>Flavobacteriia</taxon>
        <taxon>Flavobacteriales</taxon>
        <taxon>Flavobacteriaceae</taxon>
        <taxon>Christiangramia</taxon>
    </lineage>
</organism>